<dbReference type="Gene3D" id="3.90.1200.10">
    <property type="match status" value="1"/>
</dbReference>
<proteinExistence type="inferred from homology"/>
<evidence type="ECO:0000259" key="2">
    <source>
        <dbReference type="Pfam" id="PF01636"/>
    </source>
</evidence>
<dbReference type="InterPro" id="IPR002575">
    <property type="entry name" value="Aminoglycoside_PTrfase"/>
</dbReference>
<comment type="caution">
    <text evidence="3">The sequence shown here is derived from an EMBL/GenBank/DDBJ whole genome shotgun (WGS) entry which is preliminary data.</text>
</comment>
<dbReference type="EMBL" id="JBDJAW010000004">
    <property type="protein sequence ID" value="MEN3534783.1"/>
    <property type="molecule type" value="Genomic_DNA"/>
</dbReference>
<protein>
    <submittedName>
        <fullName evidence="3">Phosphotransferase</fullName>
    </submittedName>
</protein>
<comment type="similarity">
    <text evidence="1">Belongs to the pseudomonas-type ThrB family.</text>
</comment>
<evidence type="ECO:0000313" key="3">
    <source>
        <dbReference type="EMBL" id="MEN3534783.1"/>
    </source>
</evidence>
<keyword evidence="4" id="KW-1185">Reference proteome</keyword>
<accession>A0ABV0AJT7</accession>
<dbReference type="InterPro" id="IPR050249">
    <property type="entry name" value="Pseudomonas-type_ThrB"/>
</dbReference>
<organism evidence="3 4">
    <name type="scientific">Microbispora maris</name>
    <dbReference type="NCBI Taxonomy" id="3144104"/>
    <lineage>
        <taxon>Bacteria</taxon>
        <taxon>Bacillati</taxon>
        <taxon>Actinomycetota</taxon>
        <taxon>Actinomycetes</taxon>
        <taxon>Streptosporangiales</taxon>
        <taxon>Streptosporangiaceae</taxon>
        <taxon>Microbispora</taxon>
    </lineage>
</organism>
<evidence type="ECO:0000256" key="1">
    <source>
        <dbReference type="ARBA" id="ARBA00038240"/>
    </source>
</evidence>
<dbReference type="Proteomes" id="UP001447516">
    <property type="component" value="Unassembled WGS sequence"/>
</dbReference>
<gene>
    <name evidence="3" type="ORF">AAH991_06695</name>
</gene>
<reference evidence="3 4" key="1">
    <citation type="submission" date="2024-05" db="EMBL/GenBank/DDBJ databases">
        <title>Microbispora sp.ZYX-F-249.</title>
        <authorList>
            <person name="Xie H."/>
        </authorList>
    </citation>
    <scope>NUCLEOTIDE SEQUENCE [LARGE SCALE GENOMIC DNA]</scope>
    <source>
        <strain evidence="3 4">ZYX-F-249</strain>
    </source>
</reference>
<dbReference type="RefSeq" id="WP_346224864.1">
    <property type="nucleotide sequence ID" value="NZ_JBDJAW010000004.1"/>
</dbReference>
<dbReference type="Gene3D" id="3.30.200.20">
    <property type="entry name" value="Phosphorylase Kinase, domain 1"/>
    <property type="match status" value="1"/>
</dbReference>
<dbReference type="PANTHER" id="PTHR21064:SF6">
    <property type="entry name" value="AMINOGLYCOSIDE PHOSPHOTRANSFERASE DOMAIN-CONTAINING PROTEIN"/>
    <property type="match status" value="1"/>
</dbReference>
<evidence type="ECO:0000313" key="4">
    <source>
        <dbReference type="Proteomes" id="UP001447516"/>
    </source>
</evidence>
<name>A0ABV0AJT7_9ACTN</name>
<dbReference type="SUPFAM" id="SSF56112">
    <property type="entry name" value="Protein kinase-like (PK-like)"/>
    <property type="match status" value="1"/>
</dbReference>
<dbReference type="Pfam" id="PF01636">
    <property type="entry name" value="APH"/>
    <property type="match status" value="1"/>
</dbReference>
<dbReference type="PANTHER" id="PTHR21064">
    <property type="entry name" value="AMINOGLYCOSIDE PHOSPHOTRANSFERASE DOMAIN-CONTAINING PROTEIN-RELATED"/>
    <property type="match status" value="1"/>
</dbReference>
<feature type="domain" description="Aminoglycoside phosphotransferase" evidence="2">
    <location>
        <begin position="37"/>
        <end position="278"/>
    </location>
</feature>
<dbReference type="InterPro" id="IPR011009">
    <property type="entry name" value="Kinase-like_dom_sf"/>
</dbReference>
<sequence length="332" mass="37038">MIDDTRRRRRLAALARSALTAYDVPVARLTAMAKGFNTTFRVNGADGRRYVLRVQRPDGPSPEMVRSEALWLRALRRDTTLAVPEPVPTRTGDLLTVAEHAEVPAARSCVLYHWVDGRFLDTTLTTAHLRRVGAFTAHLHLHSARWTAPAGFTRGRVDAVTEPGRRAATPPQEEAEQAAKLVERVHSAAGAEIVRTVTERVRRVRDALGHGPDAYGLIHGDLHQENYLFHRGEVRAIDFDDCGYGHFVYDLAVTASELAHLPHAADLRAALLAGYRAVRPLPASHEDAIGVFTALRRLQLTLWVVRERAQPMFRDDWRDRVTRGLESAARAL</sequence>